<sequence>MPNSHSRVGVASLCAASLTFSGLVVTGLLAAQPAAAADPAGYQNVRINEVSSANSDTVELYNSGSTAVSLSGWKMSDDGFSPQSFNPSASSIPAGGFVTFNSPKGLGDSDKVVIYTADGTVVDRVDWAAGKAKPAMARCGGDGTGTWVTGTGTTTFGAANAAGCPASPPAASRVRINEVSSDGSDTVELYNGGTSAVSIGSWKYVDNDTTHSAASISSSAPSATSIPAGGYVTFGSTIGLGGSDSLFLLDGSGNTVDSVSWAASGASPSDERCATGFQTSASATFGAVNSCAGSTPGGGTGGGTAGQLLGGGGTLTSGCTPEAPGGTGSTPSGTQSWPGGLDVTIADNVCAFTTSTGPEGRDVSGLAFDPANPSVLWAAKNKNWLYKLVKSNGKWVPDATWSATGKQIRFAGGTGQPDSEGLTVGGNGHLYVTSERDNGNNTVPKDTVMEFDPAATGSTLTPLHQWDMTAQFPQLNTGSKDDANLGFEGVGYVPDSWLTANGWTDPLTGAAYSPANYPLHGAGLFFAGLEYDGTLHVYGLNSDGSFTTFGTVSTGKPGVMDVTFDAGAQRIVATCDNTCGETHTFLKVNASGAIVPDVTYTNPAVMPVDNLEGFALAPASTCAGGFREAVWSDDGIYGFGSGSSSYGHALYSGTFPC</sequence>
<dbReference type="Pfam" id="PF00932">
    <property type="entry name" value="LTD"/>
    <property type="match status" value="2"/>
</dbReference>
<organism evidence="3 4">
    <name type="scientific">Kitasatospora cineracea</name>
    <dbReference type="NCBI Taxonomy" id="88074"/>
    <lineage>
        <taxon>Bacteria</taxon>
        <taxon>Bacillati</taxon>
        <taxon>Actinomycetota</taxon>
        <taxon>Actinomycetes</taxon>
        <taxon>Kitasatosporales</taxon>
        <taxon>Streptomycetaceae</taxon>
        <taxon>Kitasatospora</taxon>
    </lineage>
</organism>
<dbReference type="AlphaFoldDB" id="A0A8G1UGG3"/>
<dbReference type="RefSeq" id="WP_244256637.1">
    <property type="nucleotide sequence ID" value="NZ_RJVJ01000001.1"/>
</dbReference>
<dbReference type="PROSITE" id="PS51841">
    <property type="entry name" value="LTD"/>
    <property type="match status" value="2"/>
</dbReference>
<evidence type="ECO:0000313" key="3">
    <source>
        <dbReference type="EMBL" id="ROR43440.1"/>
    </source>
</evidence>
<dbReference type="Gene3D" id="2.60.40.1260">
    <property type="entry name" value="Lamin Tail domain"/>
    <property type="match status" value="2"/>
</dbReference>
<dbReference type="Proteomes" id="UP000267408">
    <property type="component" value="Unassembled WGS sequence"/>
</dbReference>
<comment type="caution">
    <text evidence="3">The sequence shown here is derived from an EMBL/GenBank/DDBJ whole genome shotgun (WGS) entry which is preliminary data.</text>
</comment>
<feature type="domain" description="LTD" evidence="2">
    <location>
        <begin position="162"/>
        <end position="263"/>
    </location>
</feature>
<reference evidence="3 4" key="1">
    <citation type="submission" date="2018-11" db="EMBL/GenBank/DDBJ databases">
        <title>Sequencing the genomes of 1000 actinobacteria strains.</title>
        <authorList>
            <person name="Klenk H.-P."/>
        </authorList>
    </citation>
    <scope>NUCLEOTIDE SEQUENCE [LARGE SCALE GENOMIC DNA]</scope>
    <source>
        <strain evidence="3 4">DSM 44780</strain>
    </source>
</reference>
<dbReference type="EMBL" id="RJVJ01000001">
    <property type="protein sequence ID" value="ROR43440.1"/>
    <property type="molecule type" value="Genomic_DNA"/>
</dbReference>
<evidence type="ECO:0000256" key="1">
    <source>
        <dbReference type="SAM" id="SignalP"/>
    </source>
</evidence>
<gene>
    <name evidence="3" type="ORF">EDD39_1596</name>
</gene>
<feature type="signal peptide" evidence="1">
    <location>
        <begin position="1"/>
        <end position="36"/>
    </location>
</feature>
<accession>A0A8G1UGG3</accession>
<name>A0A8G1UGG3_9ACTN</name>
<dbReference type="SUPFAM" id="SSF75011">
    <property type="entry name" value="3-carboxy-cis,cis-mucoante lactonizing enzyme"/>
    <property type="match status" value="1"/>
</dbReference>
<feature type="domain" description="LTD" evidence="2">
    <location>
        <begin position="31"/>
        <end position="129"/>
    </location>
</feature>
<evidence type="ECO:0000259" key="2">
    <source>
        <dbReference type="PROSITE" id="PS51841"/>
    </source>
</evidence>
<protein>
    <submittedName>
        <fullName evidence="3">Lamin tail-like protein</fullName>
    </submittedName>
</protein>
<feature type="chain" id="PRO_5034202701" evidence="1">
    <location>
        <begin position="37"/>
        <end position="657"/>
    </location>
</feature>
<dbReference type="InterPro" id="IPR036415">
    <property type="entry name" value="Lamin_tail_dom_sf"/>
</dbReference>
<dbReference type="InterPro" id="IPR001322">
    <property type="entry name" value="Lamin_tail_dom"/>
</dbReference>
<evidence type="ECO:0000313" key="4">
    <source>
        <dbReference type="Proteomes" id="UP000267408"/>
    </source>
</evidence>
<keyword evidence="1" id="KW-0732">Signal</keyword>
<dbReference type="SUPFAM" id="SSF74853">
    <property type="entry name" value="Lamin A/C globular tail domain"/>
    <property type="match status" value="2"/>
</dbReference>
<proteinExistence type="predicted"/>